<comment type="caution">
    <text evidence="7">The sequence shown here is derived from an EMBL/GenBank/DDBJ whole genome shotgun (WGS) entry which is preliminary data.</text>
</comment>
<keyword evidence="5" id="KW-0949">S-adenosyl-L-methionine</keyword>
<dbReference type="GO" id="GO:0009007">
    <property type="term" value="F:site-specific DNA-methyltransferase (adenine-specific) activity"/>
    <property type="evidence" value="ECO:0007669"/>
    <property type="project" value="UniProtKB-EC"/>
</dbReference>
<dbReference type="RefSeq" id="WP_211342380.1">
    <property type="nucleotide sequence ID" value="NZ_RKRF01000013.1"/>
</dbReference>
<dbReference type="Gene3D" id="3.40.50.150">
    <property type="entry name" value="Vaccinia Virus protein VP39"/>
    <property type="match status" value="1"/>
</dbReference>
<keyword evidence="3 7" id="KW-0489">Methyltransferase</keyword>
<dbReference type="Proteomes" id="UP000276443">
    <property type="component" value="Unassembled WGS sequence"/>
</dbReference>
<evidence type="ECO:0000256" key="3">
    <source>
        <dbReference type="ARBA" id="ARBA00022603"/>
    </source>
</evidence>
<dbReference type="GO" id="GO:0009307">
    <property type="term" value="P:DNA restriction-modification system"/>
    <property type="evidence" value="ECO:0007669"/>
    <property type="project" value="InterPro"/>
</dbReference>
<evidence type="ECO:0000313" key="8">
    <source>
        <dbReference type="Proteomes" id="UP000276443"/>
    </source>
</evidence>
<evidence type="ECO:0000256" key="6">
    <source>
        <dbReference type="ARBA" id="ARBA00047942"/>
    </source>
</evidence>
<accession>A0A3N5BWQ4</accession>
<dbReference type="GO" id="GO:0043565">
    <property type="term" value="F:sequence-specific DNA binding"/>
    <property type="evidence" value="ECO:0007669"/>
    <property type="project" value="TreeGrafter"/>
</dbReference>
<dbReference type="GO" id="GO:1904047">
    <property type="term" value="F:S-adenosyl-L-methionine binding"/>
    <property type="evidence" value="ECO:0007669"/>
    <property type="project" value="TreeGrafter"/>
</dbReference>
<dbReference type="PANTHER" id="PTHR30481:SF2">
    <property type="entry name" value="SITE-SPECIFIC DNA-METHYLTRANSFERASE (ADENINE-SPECIFIC)"/>
    <property type="match status" value="1"/>
</dbReference>
<gene>
    <name evidence="7" type="ORF">EDC24_2740</name>
</gene>
<dbReference type="InterPro" id="IPR012263">
    <property type="entry name" value="M_m6A_EcoRV"/>
</dbReference>
<name>A0A3N5BWQ4_9BACI</name>
<dbReference type="Gene3D" id="1.10.1020.10">
    <property type="entry name" value="Adenine-specific Methyltransferase, Domain 2"/>
    <property type="match status" value="1"/>
</dbReference>
<evidence type="ECO:0000256" key="4">
    <source>
        <dbReference type="ARBA" id="ARBA00022679"/>
    </source>
</evidence>
<dbReference type="EC" id="2.1.1.72" evidence="2"/>
<evidence type="ECO:0000256" key="2">
    <source>
        <dbReference type="ARBA" id="ARBA00011900"/>
    </source>
</evidence>
<comment type="catalytic activity">
    <reaction evidence="6">
        <text>a 2'-deoxyadenosine in DNA + S-adenosyl-L-methionine = an N(6)-methyl-2'-deoxyadenosine in DNA + S-adenosyl-L-homocysteine + H(+)</text>
        <dbReference type="Rhea" id="RHEA:15197"/>
        <dbReference type="Rhea" id="RHEA-COMP:12418"/>
        <dbReference type="Rhea" id="RHEA-COMP:12419"/>
        <dbReference type="ChEBI" id="CHEBI:15378"/>
        <dbReference type="ChEBI" id="CHEBI:57856"/>
        <dbReference type="ChEBI" id="CHEBI:59789"/>
        <dbReference type="ChEBI" id="CHEBI:90615"/>
        <dbReference type="ChEBI" id="CHEBI:90616"/>
        <dbReference type="EC" id="2.1.1.72"/>
    </reaction>
</comment>
<dbReference type="InterPro" id="IPR023095">
    <property type="entry name" value="Ade_MeTrfase_dom_2"/>
</dbReference>
<evidence type="ECO:0000256" key="5">
    <source>
        <dbReference type="ARBA" id="ARBA00022691"/>
    </source>
</evidence>
<dbReference type="AlphaFoldDB" id="A0A3N5BWQ4"/>
<dbReference type="PANTHER" id="PTHR30481">
    <property type="entry name" value="DNA ADENINE METHYLASE"/>
    <property type="match status" value="1"/>
</dbReference>
<reference evidence="7 8" key="1">
    <citation type="submission" date="2018-11" db="EMBL/GenBank/DDBJ databases">
        <title>Genomic Encyclopedia of Type Strains, Phase IV (KMG-IV): sequencing the most valuable type-strain genomes for metagenomic binning, comparative biology and taxonomic classification.</title>
        <authorList>
            <person name="Goeker M."/>
        </authorList>
    </citation>
    <scope>NUCLEOTIDE SEQUENCE [LARGE SCALE GENOMIC DNA]</scope>
    <source>
        <strain evidence="7 8">DSM 18090</strain>
    </source>
</reference>
<dbReference type="GO" id="GO:0032259">
    <property type="term" value="P:methylation"/>
    <property type="evidence" value="ECO:0007669"/>
    <property type="project" value="UniProtKB-KW"/>
</dbReference>
<organism evidence="7 8">
    <name type="scientific">Aquisalibacillus elongatus</name>
    <dbReference type="NCBI Taxonomy" id="485577"/>
    <lineage>
        <taxon>Bacteria</taxon>
        <taxon>Bacillati</taxon>
        <taxon>Bacillota</taxon>
        <taxon>Bacilli</taxon>
        <taxon>Bacillales</taxon>
        <taxon>Bacillaceae</taxon>
        <taxon>Aquisalibacillus</taxon>
    </lineage>
</organism>
<keyword evidence="4" id="KW-0808">Transferase</keyword>
<evidence type="ECO:0000313" key="7">
    <source>
        <dbReference type="EMBL" id="RPF50305.1"/>
    </source>
</evidence>
<dbReference type="PIRSF" id="PIRSF000398">
    <property type="entry name" value="M_m6A_EcoRV"/>
    <property type="match status" value="1"/>
</dbReference>
<keyword evidence="8" id="KW-1185">Reference proteome</keyword>
<sequence length="274" mass="32465">MKNFIKDLLDYNNLDNNIKYVEPYAGGAGLALHLLYNNIVSEIHINDFDFKIYSVWYSIINYTNDFINLIQNTEISLDSWEKQKYIYNNYKKFNILEVGFATFFLNRTNVSGIITGGPIGGQEQNKINNIDSRFNKIGLIQKVKKISSFEEKIKLSNQDAEFFIDNKINQLNFENTFIFFDPPYYKQGKNLYSNFYKHEDHLSLCNKISQIEHPYWIITYDYVSEINELYSSYPSILYTINYSANKVRKEYEFLAHSKYIRLPESNNIKYLQLN</sequence>
<dbReference type="InterPro" id="IPR012327">
    <property type="entry name" value="MeTrfase_D12"/>
</dbReference>
<proteinExistence type="inferred from homology"/>
<dbReference type="GO" id="GO:0006298">
    <property type="term" value="P:mismatch repair"/>
    <property type="evidence" value="ECO:0007669"/>
    <property type="project" value="TreeGrafter"/>
</dbReference>
<dbReference type="EMBL" id="RKRF01000013">
    <property type="protein sequence ID" value="RPF50305.1"/>
    <property type="molecule type" value="Genomic_DNA"/>
</dbReference>
<comment type="similarity">
    <text evidence="1">Belongs to the N(4)/N(6)-methyltransferase family.</text>
</comment>
<protein>
    <recommendedName>
        <fullName evidence="2">site-specific DNA-methyltransferase (adenine-specific)</fullName>
        <ecNumber evidence="2">2.1.1.72</ecNumber>
    </recommendedName>
</protein>
<dbReference type="InterPro" id="IPR029063">
    <property type="entry name" value="SAM-dependent_MTases_sf"/>
</dbReference>
<dbReference type="SUPFAM" id="SSF53335">
    <property type="entry name" value="S-adenosyl-L-methionine-dependent methyltransferases"/>
    <property type="match status" value="1"/>
</dbReference>
<evidence type="ECO:0000256" key="1">
    <source>
        <dbReference type="ARBA" id="ARBA00006594"/>
    </source>
</evidence>